<reference evidence="2" key="2">
    <citation type="submission" date="2021-02" db="EMBL/GenBank/DDBJ databases">
        <authorList>
            <person name="Kimball J.A."/>
            <person name="Haas M.W."/>
            <person name="Macchietto M."/>
            <person name="Kono T."/>
            <person name="Duquette J."/>
            <person name="Shao M."/>
        </authorList>
    </citation>
    <scope>NUCLEOTIDE SEQUENCE</scope>
    <source>
        <tissue evidence="2">Fresh leaf tissue</tissue>
    </source>
</reference>
<feature type="compositionally biased region" description="Gly residues" evidence="1">
    <location>
        <begin position="11"/>
        <end position="31"/>
    </location>
</feature>
<reference evidence="2" key="1">
    <citation type="journal article" date="2021" name="bioRxiv">
        <title>Whole Genome Assembly and Annotation of Northern Wild Rice, Zizania palustris L., Supports a Whole Genome Duplication in the Zizania Genus.</title>
        <authorList>
            <person name="Haas M."/>
            <person name="Kono T."/>
            <person name="Macchietto M."/>
            <person name="Millas R."/>
            <person name="McGilp L."/>
            <person name="Shao M."/>
            <person name="Duquette J."/>
            <person name="Hirsch C.N."/>
            <person name="Kimball J."/>
        </authorList>
    </citation>
    <scope>NUCLEOTIDE SEQUENCE</scope>
    <source>
        <tissue evidence="2">Fresh leaf tissue</tissue>
    </source>
</reference>
<proteinExistence type="predicted"/>
<feature type="compositionally biased region" description="Low complexity" evidence="1">
    <location>
        <begin position="1"/>
        <end position="10"/>
    </location>
</feature>
<keyword evidence="3" id="KW-1185">Reference proteome</keyword>
<protein>
    <submittedName>
        <fullName evidence="2">Uncharacterized protein</fullName>
    </submittedName>
</protein>
<evidence type="ECO:0000256" key="1">
    <source>
        <dbReference type="SAM" id="MobiDB-lite"/>
    </source>
</evidence>
<evidence type="ECO:0000313" key="3">
    <source>
        <dbReference type="Proteomes" id="UP000729402"/>
    </source>
</evidence>
<dbReference type="AlphaFoldDB" id="A0A8J5RLD7"/>
<accession>A0A8J5RLD7</accession>
<name>A0A8J5RLD7_ZIZPA</name>
<gene>
    <name evidence="2" type="ORF">GUJ93_ZPchr0009g796</name>
</gene>
<dbReference type="EMBL" id="JAAALK010000289">
    <property type="protein sequence ID" value="KAG8050757.1"/>
    <property type="molecule type" value="Genomic_DNA"/>
</dbReference>
<comment type="caution">
    <text evidence="2">The sequence shown here is derived from an EMBL/GenBank/DDBJ whole genome shotgun (WGS) entry which is preliminary data.</text>
</comment>
<evidence type="ECO:0000313" key="2">
    <source>
        <dbReference type="EMBL" id="KAG8050757.1"/>
    </source>
</evidence>
<feature type="region of interest" description="Disordered" evidence="1">
    <location>
        <begin position="1"/>
        <end position="92"/>
    </location>
</feature>
<feature type="compositionally biased region" description="Gly residues" evidence="1">
    <location>
        <begin position="76"/>
        <end position="88"/>
    </location>
</feature>
<organism evidence="2 3">
    <name type="scientific">Zizania palustris</name>
    <name type="common">Northern wild rice</name>
    <dbReference type="NCBI Taxonomy" id="103762"/>
    <lineage>
        <taxon>Eukaryota</taxon>
        <taxon>Viridiplantae</taxon>
        <taxon>Streptophyta</taxon>
        <taxon>Embryophyta</taxon>
        <taxon>Tracheophyta</taxon>
        <taxon>Spermatophyta</taxon>
        <taxon>Magnoliopsida</taxon>
        <taxon>Liliopsida</taxon>
        <taxon>Poales</taxon>
        <taxon>Poaceae</taxon>
        <taxon>BOP clade</taxon>
        <taxon>Oryzoideae</taxon>
        <taxon>Oryzeae</taxon>
        <taxon>Zizaniinae</taxon>
        <taxon>Zizania</taxon>
    </lineage>
</organism>
<dbReference type="Proteomes" id="UP000729402">
    <property type="component" value="Unassembled WGS sequence"/>
</dbReference>
<sequence length="116" mass="11874">MPGWCSAAQLQGGGAGPGEGAGAEPSGGAGWGRAAASVEEAVDDGAAVGQHDEDRRGHWAAASVGAGAGRRRRSRLGGGAGRRSGGGLAERRREAGRGELWFLWIFKDRDPPKLKK</sequence>